<evidence type="ECO:0008006" key="3">
    <source>
        <dbReference type="Google" id="ProtNLM"/>
    </source>
</evidence>
<dbReference type="RefSeq" id="WP_350275790.1">
    <property type="nucleotide sequence ID" value="NZ_CP158165.1"/>
</dbReference>
<dbReference type="AlphaFoldDB" id="A0AAU7T7Y0"/>
<name>A0AAU7T7Y0_9ACTN</name>
<proteinExistence type="predicted"/>
<reference evidence="2" key="1">
    <citation type="submission" date="2024-06" db="EMBL/GenBank/DDBJ databases">
        <title>Kribbella sp. strain HUAS MG21 genome sequences.</title>
        <authorList>
            <person name="Mo P."/>
        </authorList>
    </citation>
    <scope>NUCLEOTIDE SEQUENCE</scope>
    <source>
        <strain evidence="2">HUAS MG21</strain>
    </source>
</reference>
<feature type="region of interest" description="Disordered" evidence="1">
    <location>
        <begin position="43"/>
        <end position="71"/>
    </location>
</feature>
<protein>
    <recommendedName>
        <fullName evidence="3">Secreted protein</fullName>
    </recommendedName>
</protein>
<evidence type="ECO:0000256" key="1">
    <source>
        <dbReference type="SAM" id="MobiDB-lite"/>
    </source>
</evidence>
<gene>
    <name evidence="2" type="ORF">ABN611_30835</name>
</gene>
<accession>A0AAU7T7Y0</accession>
<dbReference type="EMBL" id="CP158165">
    <property type="protein sequence ID" value="XBV22951.1"/>
    <property type="molecule type" value="Genomic_DNA"/>
</dbReference>
<organism evidence="2">
    <name type="scientific">Kribbella sp. HUAS MG21</name>
    <dbReference type="NCBI Taxonomy" id="3160966"/>
    <lineage>
        <taxon>Bacteria</taxon>
        <taxon>Bacillati</taxon>
        <taxon>Actinomycetota</taxon>
        <taxon>Actinomycetes</taxon>
        <taxon>Propionibacteriales</taxon>
        <taxon>Kribbellaceae</taxon>
        <taxon>Kribbella</taxon>
    </lineage>
</organism>
<evidence type="ECO:0000313" key="2">
    <source>
        <dbReference type="EMBL" id="XBV22951.1"/>
    </source>
</evidence>
<sequence length="71" mass="7510">MGAVIAIPLLTIALLALAFALWSLYVVAVETVTFARSARRHGTGETAAHYEPGDHQHVSTRPLGSVPTGKN</sequence>